<feature type="region of interest" description="Disordered" evidence="1">
    <location>
        <begin position="1"/>
        <end position="26"/>
    </location>
</feature>
<proteinExistence type="predicted"/>
<evidence type="ECO:0000256" key="1">
    <source>
        <dbReference type="SAM" id="MobiDB-lite"/>
    </source>
</evidence>
<gene>
    <name evidence="2" type="ORF">SEMRO_1329_G263340.1</name>
</gene>
<dbReference type="Proteomes" id="UP001153069">
    <property type="component" value="Unassembled WGS sequence"/>
</dbReference>
<evidence type="ECO:0000313" key="2">
    <source>
        <dbReference type="EMBL" id="CAB9522679.1"/>
    </source>
</evidence>
<dbReference type="AlphaFoldDB" id="A0A9N8EPA3"/>
<dbReference type="EMBL" id="CAICTM010001327">
    <property type="protein sequence ID" value="CAB9522679.1"/>
    <property type="molecule type" value="Genomic_DNA"/>
</dbReference>
<protein>
    <submittedName>
        <fullName evidence="2">Uncharacterized protein</fullName>
    </submittedName>
</protein>
<reference evidence="2" key="1">
    <citation type="submission" date="2020-06" db="EMBL/GenBank/DDBJ databases">
        <authorList>
            <consortium name="Plant Systems Biology data submission"/>
        </authorList>
    </citation>
    <scope>NUCLEOTIDE SEQUENCE</scope>
    <source>
        <strain evidence="2">D6</strain>
    </source>
</reference>
<keyword evidence="3" id="KW-1185">Reference proteome</keyword>
<comment type="caution">
    <text evidence="2">The sequence shown here is derived from an EMBL/GenBank/DDBJ whole genome shotgun (WGS) entry which is preliminary data.</text>
</comment>
<sequence>MPSLFTPMTRTTHAEAAPRHHRGPNPMVFPKEGTIPITQSELRAQGVTFCIQQIQTQYLCLEKAREAYLAEGLDPRKGPEWYYFHLRMCFDTQMAANQCVIEHREKELRQRQKRIREKRLSSAASFSA</sequence>
<name>A0A9N8EPA3_9STRA</name>
<organism evidence="2 3">
    <name type="scientific">Seminavis robusta</name>
    <dbReference type="NCBI Taxonomy" id="568900"/>
    <lineage>
        <taxon>Eukaryota</taxon>
        <taxon>Sar</taxon>
        <taxon>Stramenopiles</taxon>
        <taxon>Ochrophyta</taxon>
        <taxon>Bacillariophyta</taxon>
        <taxon>Bacillariophyceae</taxon>
        <taxon>Bacillariophycidae</taxon>
        <taxon>Naviculales</taxon>
        <taxon>Naviculaceae</taxon>
        <taxon>Seminavis</taxon>
    </lineage>
</organism>
<evidence type="ECO:0000313" key="3">
    <source>
        <dbReference type="Proteomes" id="UP001153069"/>
    </source>
</evidence>
<accession>A0A9N8EPA3</accession>
<feature type="compositionally biased region" description="Polar residues" evidence="1">
    <location>
        <begin position="1"/>
        <end position="11"/>
    </location>
</feature>